<reference evidence="1" key="2">
    <citation type="journal article" date="2015" name="Data Brief">
        <title>Shoot transcriptome of the giant reed, Arundo donax.</title>
        <authorList>
            <person name="Barrero R.A."/>
            <person name="Guerrero F.D."/>
            <person name="Moolhuijzen P."/>
            <person name="Goolsby J.A."/>
            <person name="Tidwell J."/>
            <person name="Bellgard S.E."/>
            <person name="Bellgard M.I."/>
        </authorList>
    </citation>
    <scope>NUCLEOTIDE SEQUENCE</scope>
    <source>
        <tissue evidence="1">Shoot tissue taken approximately 20 cm above the soil surface</tissue>
    </source>
</reference>
<sequence>MPIASISKGINGETYARFWKIIKPLNT</sequence>
<organism evidence="1">
    <name type="scientific">Arundo donax</name>
    <name type="common">Giant reed</name>
    <name type="synonym">Donax arundinaceus</name>
    <dbReference type="NCBI Taxonomy" id="35708"/>
    <lineage>
        <taxon>Eukaryota</taxon>
        <taxon>Viridiplantae</taxon>
        <taxon>Streptophyta</taxon>
        <taxon>Embryophyta</taxon>
        <taxon>Tracheophyta</taxon>
        <taxon>Spermatophyta</taxon>
        <taxon>Magnoliopsida</taxon>
        <taxon>Liliopsida</taxon>
        <taxon>Poales</taxon>
        <taxon>Poaceae</taxon>
        <taxon>PACMAD clade</taxon>
        <taxon>Arundinoideae</taxon>
        <taxon>Arundineae</taxon>
        <taxon>Arundo</taxon>
    </lineage>
</organism>
<protein>
    <submittedName>
        <fullName evidence="1">Uncharacterized protein</fullName>
    </submittedName>
</protein>
<name>A0A0A9EAS9_ARUDO</name>
<accession>A0A0A9EAS9</accession>
<evidence type="ECO:0000313" key="1">
    <source>
        <dbReference type="EMBL" id="JAD97141.1"/>
    </source>
</evidence>
<proteinExistence type="predicted"/>
<dbReference type="AlphaFoldDB" id="A0A0A9EAS9"/>
<dbReference type="EMBL" id="GBRH01200754">
    <property type="protein sequence ID" value="JAD97141.1"/>
    <property type="molecule type" value="Transcribed_RNA"/>
</dbReference>
<reference evidence="1" key="1">
    <citation type="submission" date="2014-09" db="EMBL/GenBank/DDBJ databases">
        <authorList>
            <person name="Magalhaes I.L.F."/>
            <person name="Oliveira U."/>
            <person name="Santos F.R."/>
            <person name="Vidigal T.H.D.A."/>
            <person name="Brescovit A.D."/>
            <person name="Santos A.J."/>
        </authorList>
    </citation>
    <scope>NUCLEOTIDE SEQUENCE</scope>
    <source>
        <tissue evidence="1">Shoot tissue taken approximately 20 cm above the soil surface</tissue>
    </source>
</reference>